<evidence type="ECO:0000313" key="2">
    <source>
        <dbReference type="EMBL" id="SEK12986.1"/>
    </source>
</evidence>
<proteinExistence type="predicted"/>
<dbReference type="AlphaFoldDB" id="A0AAQ1GMU1"/>
<evidence type="ECO:0000313" key="3">
    <source>
        <dbReference type="Proteomes" id="UP000183529"/>
    </source>
</evidence>
<accession>A0AAQ1GMU1</accession>
<comment type="caution">
    <text evidence="2">The sequence shown here is derived from an EMBL/GenBank/DDBJ whole genome shotgun (WGS) entry which is preliminary data.</text>
</comment>
<name>A0AAQ1GMU1_9BURK</name>
<dbReference type="EMBL" id="FNZM01000023">
    <property type="protein sequence ID" value="SEK12986.1"/>
    <property type="molecule type" value="Genomic_DNA"/>
</dbReference>
<protein>
    <submittedName>
        <fullName evidence="2">Uncharacterized protein</fullName>
    </submittedName>
</protein>
<evidence type="ECO:0000256" key="1">
    <source>
        <dbReference type="SAM" id="MobiDB-lite"/>
    </source>
</evidence>
<dbReference type="Proteomes" id="UP000183529">
    <property type="component" value="Unassembled WGS sequence"/>
</dbReference>
<reference evidence="2 3" key="1">
    <citation type="submission" date="2016-10" db="EMBL/GenBank/DDBJ databases">
        <authorList>
            <person name="Varghese N."/>
            <person name="Submissions S."/>
        </authorList>
    </citation>
    <scope>NUCLEOTIDE SEQUENCE [LARGE SCALE GENOMIC DNA]</scope>
    <source>
        <strain evidence="2 3">LMG 22274</strain>
    </source>
</reference>
<feature type="compositionally biased region" description="Basic and acidic residues" evidence="1">
    <location>
        <begin position="45"/>
        <end position="63"/>
    </location>
</feature>
<feature type="region of interest" description="Disordered" evidence="1">
    <location>
        <begin position="45"/>
        <end position="88"/>
    </location>
</feature>
<gene>
    <name evidence="2" type="ORF">SAMN05216550_12349</name>
</gene>
<dbReference type="RefSeq" id="WP_074987020.1">
    <property type="nucleotide sequence ID" value="NZ_CADFGN010000015.1"/>
</dbReference>
<sequence>MNGKLVMEVTVTELVSPLLFARLSACASPRERAAVFKACAEAHLRGESSGARDDAANVNDRHSGSTTRSATNAFGRADVASEAAPTKTNETLNELGAELGLQSIPIAHESEQSSVMTDALGDSLAGFL</sequence>
<organism evidence="2 3">
    <name type="scientific">Paraburkholderia tropica</name>
    <dbReference type="NCBI Taxonomy" id="92647"/>
    <lineage>
        <taxon>Bacteria</taxon>
        <taxon>Pseudomonadati</taxon>
        <taxon>Pseudomonadota</taxon>
        <taxon>Betaproteobacteria</taxon>
        <taxon>Burkholderiales</taxon>
        <taxon>Burkholderiaceae</taxon>
        <taxon>Paraburkholderia</taxon>
    </lineage>
</organism>